<name>H1YX58_9EURY</name>
<organism evidence="1 2">
    <name type="scientific">Methanoplanus limicola DSM 2279</name>
    <dbReference type="NCBI Taxonomy" id="937775"/>
    <lineage>
        <taxon>Archaea</taxon>
        <taxon>Methanobacteriati</taxon>
        <taxon>Methanobacteriota</taxon>
        <taxon>Stenosarchaea group</taxon>
        <taxon>Methanomicrobia</taxon>
        <taxon>Methanomicrobiales</taxon>
        <taxon>Methanomicrobiaceae</taxon>
        <taxon>Methanoplanus</taxon>
    </lineage>
</organism>
<evidence type="ECO:0000313" key="2">
    <source>
        <dbReference type="Proteomes" id="UP000005741"/>
    </source>
</evidence>
<dbReference type="SUPFAM" id="SSF103196">
    <property type="entry name" value="Roadblock/LC7 domain"/>
    <property type="match status" value="1"/>
</dbReference>
<accession>H1YX58</accession>
<dbReference type="RefSeq" id="WP_004077793.1">
    <property type="nucleotide sequence ID" value="NZ_CM001436.1"/>
</dbReference>
<evidence type="ECO:0000313" key="1">
    <source>
        <dbReference type="EMBL" id="EHQ35861.1"/>
    </source>
</evidence>
<sequence>MNEIGPLKVKIKGYIDEIMSFNGIMACAIVTTEGQIIGKSESERAPSSFLGITAATMYASSEAACSTFHISRPGCIQVDTLNGDGRILIKSSGRKILIATVINNSADINEVRKMLIPISEKVGEDL</sequence>
<protein>
    <submittedName>
        <fullName evidence="1">Roadblock/LC7 family protein</fullName>
    </submittedName>
</protein>
<dbReference type="OrthoDB" id="111680at2157"/>
<proteinExistence type="predicted"/>
<dbReference type="EMBL" id="CM001436">
    <property type="protein sequence ID" value="EHQ35861.1"/>
    <property type="molecule type" value="Genomic_DNA"/>
</dbReference>
<dbReference type="Proteomes" id="UP000005741">
    <property type="component" value="Chromosome"/>
</dbReference>
<dbReference type="STRING" id="937775.Metlim_1760"/>
<reference evidence="1 2" key="1">
    <citation type="submission" date="2011-10" db="EMBL/GenBank/DDBJ databases">
        <title>The Improved High-Quality Draft genome of Methanoplanus limicola DSM 2279.</title>
        <authorList>
            <consortium name="US DOE Joint Genome Institute (JGI-PGF)"/>
            <person name="Lucas S."/>
            <person name="Copeland A."/>
            <person name="Lapidus A."/>
            <person name="Glavina del Rio T."/>
            <person name="Dalin E."/>
            <person name="Tice H."/>
            <person name="Bruce D."/>
            <person name="Goodwin L."/>
            <person name="Pitluck S."/>
            <person name="Peters L."/>
            <person name="Mikhailova N."/>
            <person name="Lu M."/>
            <person name="Kyrpides N."/>
            <person name="Mavromatis K."/>
            <person name="Ivanova N."/>
            <person name="Markowitz V."/>
            <person name="Cheng J.-F."/>
            <person name="Hugenholtz P."/>
            <person name="Woyke T."/>
            <person name="Wu D."/>
            <person name="Wirth R."/>
            <person name="Brambilla E.-M."/>
            <person name="Klenk H.-P."/>
            <person name="Eisen J.A."/>
        </authorList>
    </citation>
    <scope>NUCLEOTIDE SEQUENCE [LARGE SCALE GENOMIC DNA]</scope>
    <source>
        <strain evidence="1 2">DSM 2279</strain>
    </source>
</reference>
<gene>
    <name evidence="1" type="ORF">Metlim_1760</name>
</gene>
<keyword evidence="2" id="KW-1185">Reference proteome</keyword>
<dbReference type="Gene3D" id="3.30.450.30">
    <property type="entry name" value="Dynein light chain 2a, cytoplasmic"/>
    <property type="match status" value="1"/>
</dbReference>
<dbReference type="InParanoid" id="H1YX58"/>
<dbReference type="HOGENOM" id="CLU_118613_3_0_2"/>
<dbReference type="AlphaFoldDB" id="H1YX58"/>